<sequence>MGSQYLSLMRSTAIVERAVRRLLHHWVWKLLQPGLILAKSFIVVHGPTRLT</sequence>
<dbReference type="STRING" id="1171373.PACID_22550"/>
<dbReference type="EMBL" id="CP003493">
    <property type="protein sequence ID" value="AFV90039.1"/>
    <property type="molecule type" value="Genomic_DNA"/>
</dbReference>
<reference evidence="1 2" key="1">
    <citation type="journal article" date="2012" name="BMC Genomics">
        <title>The genome sequence of Propionibacterium acidipropionici provides insights into its biotechnological and industrial potential.</title>
        <authorList>
            <person name="Parizzi L.P."/>
            <person name="Grassi M.C."/>
            <person name="Llerena L.A."/>
            <person name="Carazzolle M.F."/>
            <person name="Queiroz V.L."/>
            <person name="Lunardi I."/>
            <person name="Zeidler A.F."/>
            <person name="Teixeira P.J."/>
            <person name="Mieczkowski P."/>
            <person name="Rincones J."/>
            <person name="Pereira G.A."/>
        </authorList>
    </citation>
    <scope>NUCLEOTIDE SEQUENCE [LARGE SCALE GENOMIC DNA]</scope>
    <source>
        <strain evidence="2">ATCC 4875 / DSM 20272 / JCM 6432 / NBRC 12425 / NCIMB 8070</strain>
    </source>
</reference>
<protein>
    <submittedName>
        <fullName evidence="1">Uncharacterized protein</fullName>
    </submittedName>
</protein>
<organism evidence="1 2">
    <name type="scientific">Acidipropionibacterium acidipropionici (strain ATCC 4875 / DSM 20272 / JCM 6432 / NBRC 12425 / NCIMB 8070 / 4)</name>
    <name type="common">Propionibacterium acidipropionici</name>
    <dbReference type="NCBI Taxonomy" id="1171373"/>
    <lineage>
        <taxon>Bacteria</taxon>
        <taxon>Bacillati</taxon>
        <taxon>Actinomycetota</taxon>
        <taxon>Actinomycetes</taxon>
        <taxon>Propionibacteriales</taxon>
        <taxon>Propionibacteriaceae</taxon>
        <taxon>Acidipropionibacterium</taxon>
    </lineage>
</organism>
<dbReference type="AlphaFoldDB" id="K7RPU4"/>
<gene>
    <name evidence="1" type="ordered locus">PACID_22550</name>
</gene>
<accession>K7RPU4</accession>
<dbReference type="Proteomes" id="UP000000214">
    <property type="component" value="Chromosome"/>
</dbReference>
<name>K7RPU4_ACIA4</name>
<evidence type="ECO:0000313" key="1">
    <source>
        <dbReference type="EMBL" id="AFV90039.1"/>
    </source>
</evidence>
<proteinExistence type="predicted"/>
<dbReference type="KEGG" id="pbo:PACID_22550"/>
<evidence type="ECO:0000313" key="2">
    <source>
        <dbReference type="Proteomes" id="UP000000214"/>
    </source>
</evidence>
<dbReference type="HOGENOM" id="CLU_3102399_0_0_11"/>